<dbReference type="InterPro" id="IPR021840">
    <property type="entry name" value="DUF3433"/>
</dbReference>
<keyword evidence="3" id="KW-1185">Reference proteome</keyword>
<comment type="caution">
    <text evidence="2">The sequence shown here is derived from an EMBL/GenBank/DDBJ whole genome shotgun (WGS) entry which is preliminary data.</text>
</comment>
<organism evidence="2 3">
    <name type="scientific">Immersiella caudata</name>
    <dbReference type="NCBI Taxonomy" id="314043"/>
    <lineage>
        <taxon>Eukaryota</taxon>
        <taxon>Fungi</taxon>
        <taxon>Dikarya</taxon>
        <taxon>Ascomycota</taxon>
        <taxon>Pezizomycotina</taxon>
        <taxon>Sordariomycetes</taxon>
        <taxon>Sordariomycetidae</taxon>
        <taxon>Sordariales</taxon>
        <taxon>Lasiosphaeriaceae</taxon>
        <taxon>Immersiella</taxon>
    </lineage>
</organism>
<dbReference type="AlphaFoldDB" id="A0AA40C164"/>
<reference evidence="2" key="1">
    <citation type="submission" date="2023-06" db="EMBL/GenBank/DDBJ databases">
        <title>Genome-scale phylogeny and comparative genomics of the fungal order Sordariales.</title>
        <authorList>
            <consortium name="Lawrence Berkeley National Laboratory"/>
            <person name="Hensen N."/>
            <person name="Bonometti L."/>
            <person name="Westerberg I."/>
            <person name="Brannstrom I.O."/>
            <person name="Guillou S."/>
            <person name="Cros-Aarteil S."/>
            <person name="Calhoun S."/>
            <person name="Haridas S."/>
            <person name="Kuo A."/>
            <person name="Mondo S."/>
            <person name="Pangilinan J."/>
            <person name="Riley R."/>
            <person name="Labutti K."/>
            <person name="Andreopoulos B."/>
            <person name="Lipzen A."/>
            <person name="Chen C."/>
            <person name="Yanf M."/>
            <person name="Daum C."/>
            <person name="Ng V."/>
            <person name="Clum A."/>
            <person name="Steindorff A."/>
            <person name="Ohm R."/>
            <person name="Martin F."/>
            <person name="Silar P."/>
            <person name="Natvig D."/>
            <person name="Lalanne C."/>
            <person name="Gautier V."/>
            <person name="Ament-Velasquez S.L."/>
            <person name="Kruys A."/>
            <person name="Hutchinson M.I."/>
            <person name="Powell A.J."/>
            <person name="Barry K."/>
            <person name="Miller A.N."/>
            <person name="Grigoriev I.V."/>
            <person name="Debuchy R."/>
            <person name="Gladieux P."/>
            <person name="Thoren M.H."/>
            <person name="Johannesson H."/>
        </authorList>
    </citation>
    <scope>NUCLEOTIDE SEQUENCE</scope>
    <source>
        <strain evidence="2">CBS 606.72</strain>
    </source>
</reference>
<feature type="non-terminal residue" evidence="2">
    <location>
        <position position="1"/>
    </location>
</feature>
<feature type="transmembrane region" description="Helical" evidence="1">
    <location>
        <begin position="132"/>
        <end position="154"/>
    </location>
</feature>
<accession>A0AA40C164</accession>
<dbReference type="PANTHER" id="PTHR37544">
    <property type="entry name" value="SPRAY-RELATED"/>
    <property type="match status" value="1"/>
</dbReference>
<keyword evidence="1" id="KW-1133">Transmembrane helix</keyword>
<feature type="transmembrane region" description="Helical" evidence="1">
    <location>
        <begin position="96"/>
        <end position="120"/>
    </location>
</feature>
<keyword evidence="1" id="KW-0472">Membrane</keyword>
<protein>
    <submittedName>
        <fullName evidence="2">Uncharacterized protein</fullName>
    </submittedName>
</protein>
<dbReference type="PANTHER" id="PTHR37544:SF3">
    <property type="entry name" value="SPRAY"/>
    <property type="match status" value="1"/>
</dbReference>
<evidence type="ECO:0000313" key="2">
    <source>
        <dbReference type="EMBL" id="KAK0620768.1"/>
    </source>
</evidence>
<dbReference type="EMBL" id="JAULSU010000004">
    <property type="protein sequence ID" value="KAK0620768.1"/>
    <property type="molecule type" value="Genomic_DNA"/>
</dbReference>
<dbReference type="Pfam" id="PF11915">
    <property type="entry name" value="DUF3433"/>
    <property type="match status" value="1"/>
</dbReference>
<keyword evidence="1" id="KW-0812">Transmembrane</keyword>
<name>A0AA40C164_9PEZI</name>
<proteinExistence type="predicted"/>
<gene>
    <name evidence="2" type="ORF">B0T14DRAFT_431249</name>
</gene>
<sequence length="236" mass="27171">LLYISGLLILVTYYENTIHPDTPFEQFMNNQDFGIRVLFTAFGIFLAFFWDYYFSWVSLREPYRRLWHTALPHVLTTPRPTSPFVGIIGSIARREWFVTLVAFTSILSKFLPILLSMIPFSPFQTWEMHESSTWATIGTLGFMILVLLYGHFVVKNPHFPVDPEGLVGQMYYLCDSEIVDDLRGAGLDAKEDVSKRFQGRRFRFGEIFGVSGRVVTGVDYVAEKRKEEGREAQQGA</sequence>
<evidence type="ECO:0000256" key="1">
    <source>
        <dbReference type="SAM" id="Phobius"/>
    </source>
</evidence>
<feature type="transmembrane region" description="Helical" evidence="1">
    <location>
        <begin position="33"/>
        <end position="54"/>
    </location>
</feature>
<evidence type="ECO:0000313" key="3">
    <source>
        <dbReference type="Proteomes" id="UP001175000"/>
    </source>
</evidence>
<dbReference type="Proteomes" id="UP001175000">
    <property type="component" value="Unassembled WGS sequence"/>
</dbReference>